<feature type="transmembrane region" description="Helical" evidence="1">
    <location>
        <begin position="7"/>
        <end position="27"/>
    </location>
</feature>
<evidence type="ECO:0000313" key="3">
    <source>
        <dbReference type="Proteomes" id="UP000239469"/>
    </source>
</evidence>
<dbReference type="EMBL" id="MTBD01000124">
    <property type="protein sequence ID" value="PRP68481.1"/>
    <property type="molecule type" value="Genomic_DNA"/>
</dbReference>
<name>A0A2S9WYD9_9NEIS</name>
<gene>
    <name evidence="2" type="ORF">BUE93_22020</name>
</gene>
<feature type="transmembrane region" description="Helical" evidence="1">
    <location>
        <begin position="39"/>
        <end position="62"/>
    </location>
</feature>
<keyword evidence="1" id="KW-0812">Transmembrane</keyword>
<keyword evidence="1" id="KW-0472">Membrane</keyword>
<dbReference type="Proteomes" id="UP000239469">
    <property type="component" value="Unassembled WGS sequence"/>
</dbReference>
<organism evidence="2 3">
    <name type="scientific">Chromobacterium amazonense</name>
    <dbReference type="NCBI Taxonomy" id="1382803"/>
    <lineage>
        <taxon>Bacteria</taxon>
        <taxon>Pseudomonadati</taxon>
        <taxon>Pseudomonadota</taxon>
        <taxon>Betaproteobacteria</taxon>
        <taxon>Neisseriales</taxon>
        <taxon>Chromobacteriaceae</taxon>
        <taxon>Chromobacterium</taxon>
    </lineage>
</organism>
<evidence type="ECO:0000313" key="2">
    <source>
        <dbReference type="EMBL" id="PRP68481.1"/>
    </source>
</evidence>
<proteinExistence type="predicted"/>
<sequence length="73" mass="8490">MSIFKEYIFILFGMVPFTLTTAILIIASEPFLITQRDSYYILIKIILWGSLFFMGITTLLNIPKIWKTGLKIK</sequence>
<accession>A0A2S9WYD9</accession>
<evidence type="ECO:0000256" key="1">
    <source>
        <dbReference type="SAM" id="Phobius"/>
    </source>
</evidence>
<dbReference type="AlphaFoldDB" id="A0A2S9WYD9"/>
<keyword evidence="1" id="KW-1133">Transmembrane helix</keyword>
<protein>
    <submittedName>
        <fullName evidence="2">Uncharacterized protein</fullName>
    </submittedName>
</protein>
<comment type="caution">
    <text evidence="2">The sequence shown here is derived from an EMBL/GenBank/DDBJ whole genome shotgun (WGS) entry which is preliminary data.</text>
</comment>
<reference evidence="2 3" key="1">
    <citation type="submission" date="2017-01" db="EMBL/GenBank/DDBJ databases">
        <title>New insights into the genetic diversity of Chromobacterium isolated from tropical freshwater lake.</title>
        <authorList>
            <person name="Santos A.B."/>
            <person name="Nascimento A.M."/>
            <person name="Da Silva P.C."/>
        </authorList>
    </citation>
    <scope>NUCLEOTIDE SEQUENCE [LARGE SCALE GENOMIC DNA]</scope>
    <source>
        <strain evidence="2 3">56AF</strain>
    </source>
</reference>